<sequence>MTRRVTWAGGEKRKSIQVLLFFEVFRNIY</sequence>
<name>A0A2P2QHW6_RHIMU</name>
<dbReference type="AlphaFoldDB" id="A0A2P2QHW6"/>
<dbReference type="EMBL" id="GGEC01086105">
    <property type="protein sequence ID" value="MBX66589.1"/>
    <property type="molecule type" value="Transcribed_RNA"/>
</dbReference>
<accession>A0A2P2QHW6</accession>
<proteinExistence type="predicted"/>
<reference evidence="1" key="1">
    <citation type="submission" date="2018-02" db="EMBL/GenBank/DDBJ databases">
        <title>Rhizophora mucronata_Transcriptome.</title>
        <authorList>
            <person name="Meera S.P."/>
            <person name="Sreeshan A."/>
            <person name="Augustine A."/>
        </authorList>
    </citation>
    <scope>NUCLEOTIDE SEQUENCE</scope>
    <source>
        <tissue evidence="1">Leaf</tissue>
    </source>
</reference>
<protein>
    <submittedName>
        <fullName evidence="1">Uncharacterized protein</fullName>
    </submittedName>
</protein>
<organism evidence="1">
    <name type="scientific">Rhizophora mucronata</name>
    <name type="common">Asiatic mangrove</name>
    <dbReference type="NCBI Taxonomy" id="61149"/>
    <lineage>
        <taxon>Eukaryota</taxon>
        <taxon>Viridiplantae</taxon>
        <taxon>Streptophyta</taxon>
        <taxon>Embryophyta</taxon>
        <taxon>Tracheophyta</taxon>
        <taxon>Spermatophyta</taxon>
        <taxon>Magnoliopsida</taxon>
        <taxon>eudicotyledons</taxon>
        <taxon>Gunneridae</taxon>
        <taxon>Pentapetalae</taxon>
        <taxon>rosids</taxon>
        <taxon>fabids</taxon>
        <taxon>Malpighiales</taxon>
        <taxon>Rhizophoraceae</taxon>
        <taxon>Rhizophora</taxon>
    </lineage>
</organism>
<evidence type="ECO:0000313" key="1">
    <source>
        <dbReference type="EMBL" id="MBX66589.1"/>
    </source>
</evidence>